<proteinExistence type="inferred from homology"/>
<name>A0A1N6RTE7_9SPIO</name>
<evidence type="ECO:0000256" key="1">
    <source>
        <dbReference type="ARBA" id="ARBA00006620"/>
    </source>
</evidence>
<evidence type="ECO:0000256" key="7">
    <source>
        <dbReference type="ARBA" id="ARBA00023016"/>
    </source>
</evidence>
<comment type="similarity">
    <text evidence="1">Belongs to the HicA mRNA interferase family.</text>
</comment>
<feature type="region of interest" description="Disordered" evidence="8">
    <location>
        <begin position="26"/>
        <end position="46"/>
    </location>
</feature>
<keyword evidence="2" id="KW-1277">Toxin-antitoxin system</keyword>
<dbReference type="InterPro" id="IPR012933">
    <property type="entry name" value="HicA_mRNA_interferase"/>
</dbReference>
<dbReference type="STRING" id="159291.SAMN05920897_10712"/>
<evidence type="ECO:0000256" key="8">
    <source>
        <dbReference type="SAM" id="MobiDB-lite"/>
    </source>
</evidence>
<evidence type="ECO:0000313" key="9">
    <source>
        <dbReference type="EMBL" id="SIQ32087.1"/>
    </source>
</evidence>
<keyword evidence="5" id="KW-0378">Hydrolase</keyword>
<keyword evidence="10" id="KW-1185">Reference proteome</keyword>
<dbReference type="Pfam" id="PF07927">
    <property type="entry name" value="HicA_toxin"/>
    <property type="match status" value="1"/>
</dbReference>
<dbReference type="RefSeq" id="WP_076488448.1">
    <property type="nucleotide sequence ID" value="NZ_FTMS01000007.1"/>
</dbReference>
<protein>
    <submittedName>
        <fullName evidence="9">Predicted RNA binding protein YcfA, dsRBD-like fold, HicA-like mRNA interferase family</fullName>
    </submittedName>
</protein>
<accession>A0A1N6RTE7</accession>
<dbReference type="InterPro" id="IPR038570">
    <property type="entry name" value="HicA_sf"/>
</dbReference>
<gene>
    <name evidence="9" type="ORF">SAMN05920897_10712</name>
</gene>
<dbReference type="PANTHER" id="PTHR34873">
    <property type="entry name" value="SSR1766 PROTEIN"/>
    <property type="match status" value="1"/>
</dbReference>
<evidence type="ECO:0000256" key="2">
    <source>
        <dbReference type="ARBA" id="ARBA00022649"/>
    </source>
</evidence>
<keyword evidence="6" id="KW-0694">RNA-binding</keyword>
<dbReference type="Proteomes" id="UP000186400">
    <property type="component" value="Unassembled WGS sequence"/>
</dbReference>
<dbReference type="PANTHER" id="PTHR34873:SF3">
    <property type="entry name" value="ADDICTION MODULE TOXIN, HICA FAMILY"/>
    <property type="match status" value="1"/>
</dbReference>
<dbReference type="Gene3D" id="3.30.920.30">
    <property type="entry name" value="Hypothetical protein"/>
    <property type="match status" value="1"/>
</dbReference>
<dbReference type="GO" id="GO:0016787">
    <property type="term" value="F:hydrolase activity"/>
    <property type="evidence" value="ECO:0007669"/>
    <property type="project" value="UniProtKB-KW"/>
</dbReference>
<reference evidence="9 10" key="1">
    <citation type="submission" date="2017-01" db="EMBL/GenBank/DDBJ databases">
        <authorList>
            <person name="Mah S.A."/>
            <person name="Swanson W.J."/>
            <person name="Moy G.W."/>
            <person name="Vacquier V.D."/>
        </authorList>
    </citation>
    <scope>NUCLEOTIDE SEQUENCE [LARGE SCALE GENOMIC DNA]</scope>
    <source>
        <strain evidence="9 10">ASpG1</strain>
    </source>
</reference>
<evidence type="ECO:0000256" key="3">
    <source>
        <dbReference type="ARBA" id="ARBA00022722"/>
    </source>
</evidence>
<dbReference type="OrthoDB" id="121656at2"/>
<organism evidence="9 10">
    <name type="scientific">Alkalispirochaeta americana</name>
    <dbReference type="NCBI Taxonomy" id="159291"/>
    <lineage>
        <taxon>Bacteria</taxon>
        <taxon>Pseudomonadati</taxon>
        <taxon>Spirochaetota</taxon>
        <taxon>Spirochaetia</taxon>
        <taxon>Spirochaetales</taxon>
        <taxon>Spirochaetaceae</taxon>
        <taxon>Alkalispirochaeta</taxon>
    </lineage>
</organism>
<keyword evidence="7" id="KW-0346">Stress response</keyword>
<dbReference type="EMBL" id="FTMS01000007">
    <property type="protein sequence ID" value="SIQ32087.1"/>
    <property type="molecule type" value="Genomic_DNA"/>
</dbReference>
<sequence length="74" mass="8474">MGNIPVLKATEVVRLLEKHGFREVRQRGSHKQFRRDDGRSTTVPVHKGRDISPTILRKICADIDMTIHAFLAPR</sequence>
<dbReference type="GO" id="GO:0004519">
    <property type="term" value="F:endonuclease activity"/>
    <property type="evidence" value="ECO:0007669"/>
    <property type="project" value="UniProtKB-KW"/>
</dbReference>
<dbReference type="SUPFAM" id="SSF54786">
    <property type="entry name" value="YcfA/nrd intein domain"/>
    <property type="match status" value="1"/>
</dbReference>
<dbReference type="AlphaFoldDB" id="A0A1N6RTE7"/>
<keyword evidence="3" id="KW-0540">Nuclease</keyword>
<dbReference type="GO" id="GO:0003729">
    <property type="term" value="F:mRNA binding"/>
    <property type="evidence" value="ECO:0007669"/>
    <property type="project" value="InterPro"/>
</dbReference>
<keyword evidence="4" id="KW-0255">Endonuclease</keyword>
<evidence type="ECO:0000256" key="4">
    <source>
        <dbReference type="ARBA" id="ARBA00022759"/>
    </source>
</evidence>
<evidence type="ECO:0000313" key="10">
    <source>
        <dbReference type="Proteomes" id="UP000186400"/>
    </source>
</evidence>
<evidence type="ECO:0000256" key="5">
    <source>
        <dbReference type="ARBA" id="ARBA00022801"/>
    </source>
</evidence>
<evidence type="ECO:0000256" key="6">
    <source>
        <dbReference type="ARBA" id="ARBA00022884"/>
    </source>
</evidence>